<dbReference type="EMBL" id="UPHM01000134">
    <property type="protein sequence ID" value="VBA30168.1"/>
    <property type="molecule type" value="Genomic_DNA"/>
</dbReference>
<dbReference type="AlphaFoldDB" id="A0AB38UZF7"/>
<evidence type="ECO:0000313" key="3">
    <source>
        <dbReference type="Proteomes" id="UP000271464"/>
    </source>
</evidence>
<dbReference type="Proteomes" id="UP000279331">
    <property type="component" value="Unassembled WGS sequence"/>
</dbReference>
<dbReference type="RefSeq" id="WP_075547618.1">
    <property type="nucleotide sequence ID" value="NZ_LWCM01000094.1"/>
</dbReference>
<name>A0AB38UZF7_9MYCO</name>
<protein>
    <submittedName>
        <fullName evidence="1">Uncharacterized protein</fullName>
    </submittedName>
</protein>
<evidence type="ECO:0000313" key="4">
    <source>
        <dbReference type="Proteomes" id="UP000279331"/>
    </source>
</evidence>
<evidence type="ECO:0000313" key="1">
    <source>
        <dbReference type="EMBL" id="VAZ86120.1"/>
    </source>
</evidence>
<keyword evidence="3" id="KW-1185">Reference proteome</keyword>
<sequence length="86" mass="8857">MIDENDVAVATDSDEIPCQAAAACSIGAEPAPLHIRQELISGGGTAILTILTSYPGPRLPPEAIVARSCGSQRCSRPRRGGLSIVS</sequence>
<gene>
    <name evidence="1" type="ORF">LAUMK42_04963</name>
    <name evidence="2" type="ORF">LAUMK4_04990</name>
</gene>
<dbReference type="Proteomes" id="UP000271464">
    <property type="component" value="Unassembled WGS sequence"/>
</dbReference>
<proteinExistence type="predicted"/>
<organism evidence="1 4">
    <name type="scientific">Mycobacterium persicum</name>
    <dbReference type="NCBI Taxonomy" id="1487726"/>
    <lineage>
        <taxon>Bacteria</taxon>
        <taxon>Bacillati</taxon>
        <taxon>Actinomycetota</taxon>
        <taxon>Actinomycetes</taxon>
        <taxon>Mycobacteriales</taxon>
        <taxon>Mycobacteriaceae</taxon>
        <taxon>Mycobacterium</taxon>
    </lineage>
</organism>
<dbReference type="EMBL" id="UPHL01000142">
    <property type="protein sequence ID" value="VAZ86120.1"/>
    <property type="molecule type" value="Genomic_DNA"/>
</dbReference>
<accession>A0AB38UZF7</accession>
<comment type="caution">
    <text evidence="1">The sequence shown here is derived from an EMBL/GenBank/DDBJ whole genome shotgun (WGS) entry which is preliminary data.</text>
</comment>
<reference evidence="3 4" key="1">
    <citation type="submission" date="2018-09" db="EMBL/GenBank/DDBJ databases">
        <authorList>
            <person name="Tagini F."/>
        </authorList>
    </citation>
    <scope>NUCLEOTIDE SEQUENCE [LARGE SCALE GENOMIC DNA]</scope>
    <source>
        <strain evidence="2 3">MK4</strain>
        <strain evidence="1 4">MK42</strain>
    </source>
</reference>
<dbReference type="GeneID" id="300000250"/>
<evidence type="ECO:0000313" key="2">
    <source>
        <dbReference type="EMBL" id="VBA30168.1"/>
    </source>
</evidence>